<protein>
    <submittedName>
        <fullName evidence="2">Sigma-E processing peptidase SpoIIGA</fullName>
        <ecNumber evidence="2">3.4.23.-</ecNumber>
    </submittedName>
</protein>
<dbReference type="EMBL" id="DWWM01000042">
    <property type="protein sequence ID" value="HJC36805.1"/>
    <property type="molecule type" value="Genomic_DNA"/>
</dbReference>
<evidence type="ECO:0000256" key="1">
    <source>
        <dbReference type="SAM" id="Phobius"/>
    </source>
</evidence>
<keyword evidence="2" id="KW-0378">Hydrolase</keyword>
<evidence type="ECO:0000313" key="2">
    <source>
        <dbReference type="EMBL" id="HJC36805.1"/>
    </source>
</evidence>
<organism evidence="2 3">
    <name type="scientific">Candidatus Merdibacter merdavium</name>
    <dbReference type="NCBI Taxonomy" id="2838692"/>
    <lineage>
        <taxon>Bacteria</taxon>
        <taxon>Bacillati</taxon>
        <taxon>Bacillota</taxon>
        <taxon>Erysipelotrichia</taxon>
        <taxon>Erysipelotrichales</taxon>
        <taxon>Erysipelotrichaceae</taxon>
        <taxon>Merdibacter</taxon>
    </lineage>
</organism>
<evidence type="ECO:0000313" key="3">
    <source>
        <dbReference type="Proteomes" id="UP000823896"/>
    </source>
</evidence>
<feature type="transmembrane region" description="Helical" evidence="1">
    <location>
        <begin position="7"/>
        <end position="26"/>
    </location>
</feature>
<accession>A0A9D2NQQ0</accession>
<dbReference type="GO" id="GO:0004190">
    <property type="term" value="F:aspartic-type endopeptidase activity"/>
    <property type="evidence" value="ECO:0007669"/>
    <property type="project" value="InterPro"/>
</dbReference>
<keyword evidence="1" id="KW-0812">Transmembrane</keyword>
<comment type="caution">
    <text evidence="2">The sequence shown here is derived from an EMBL/GenBank/DDBJ whole genome shotgun (WGS) entry which is preliminary data.</text>
</comment>
<dbReference type="GO" id="GO:0006508">
    <property type="term" value="P:proteolysis"/>
    <property type="evidence" value="ECO:0007669"/>
    <property type="project" value="InterPro"/>
</dbReference>
<feature type="transmembrane region" description="Helical" evidence="1">
    <location>
        <begin position="75"/>
        <end position="96"/>
    </location>
</feature>
<keyword evidence="1" id="KW-1133">Transmembrane helix</keyword>
<feature type="transmembrane region" description="Helical" evidence="1">
    <location>
        <begin position="108"/>
        <end position="127"/>
    </location>
</feature>
<proteinExistence type="predicted"/>
<reference evidence="2" key="1">
    <citation type="journal article" date="2021" name="PeerJ">
        <title>Extensive microbial diversity within the chicken gut microbiome revealed by metagenomics and culture.</title>
        <authorList>
            <person name="Gilroy R."/>
            <person name="Ravi A."/>
            <person name="Getino M."/>
            <person name="Pursley I."/>
            <person name="Horton D.L."/>
            <person name="Alikhan N.F."/>
            <person name="Baker D."/>
            <person name="Gharbi K."/>
            <person name="Hall N."/>
            <person name="Watson M."/>
            <person name="Adriaenssens E.M."/>
            <person name="Foster-Nyarko E."/>
            <person name="Jarju S."/>
            <person name="Secka A."/>
            <person name="Antonio M."/>
            <person name="Oren A."/>
            <person name="Chaudhuri R.R."/>
            <person name="La Ragione R."/>
            <person name="Hildebrand F."/>
            <person name="Pallen M.J."/>
        </authorList>
    </citation>
    <scope>NUCLEOTIDE SEQUENCE</scope>
    <source>
        <strain evidence="2">CHK187-11901</strain>
    </source>
</reference>
<dbReference type="Proteomes" id="UP000823896">
    <property type="component" value="Unassembled WGS sequence"/>
</dbReference>
<dbReference type="EC" id="3.4.23.-" evidence="2"/>
<feature type="transmembrane region" description="Helical" evidence="1">
    <location>
        <begin position="38"/>
        <end position="63"/>
    </location>
</feature>
<keyword evidence="1" id="KW-0472">Membrane</keyword>
<gene>
    <name evidence="2" type="ORF">H9702_06705</name>
</gene>
<sequence length="242" mass="28115">MESYVEIAFIHNFLTDLLSVWMALYLVQRPLHGGRVTLYALCASAWSAFVFLDIGWIGVAAIETIGFIAVFYRQLALYGVNLLMRTLWHATAFIFWEGSFHLGAFFPWIHTPIWICWLLYLAVFFYLRTHAMTLLRQRFIYGCTLYGSETIRLKGYMDSGNLMQCQHQPVVFVNARYEPLFEGNARTIEVHSIHGTKRMKAYHILCEVDGCRKCRVFAVFVDGLILRRNCAMILNLKMLSMR</sequence>
<dbReference type="AlphaFoldDB" id="A0A9D2NQQ0"/>
<dbReference type="GO" id="GO:0030436">
    <property type="term" value="P:asexual sporulation"/>
    <property type="evidence" value="ECO:0007669"/>
    <property type="project" value="InterPro"/>
</dbReference>
<reference evidence="2" key="2">
    <citation type="submission" date="2021-04" db="EMBL/GenBank/DDBJ databases">
        <authorList>
            <person name="Gilroy R."/>
        </authorList>
    </citation>
    <scope>NUCLEOTIDE SEQUENCE</scope>
    <source>
        <strain evidence="2">CHK187-11901</strain>
    </source>
</reference>
<name>A0A9D2NQQ0_9FIRM</name>